<name>A0A0K2JIQ2_SPIKU</name>
<dbReference type="KEGG" id="skn:SKUN_001618"/>
<reference evidence="1 2" key="1">
    <citation type="journal article" date="2015" name="Genome Announc.">
        <title>Complete Genome Sequence of Spiroplasma kunkelii Strain CR2-3x, Causal Agent of Corn Stunt Disease in Zea mays L.</title>
        <authorList>
            <person name="Davis R.E."/>
            <person name="Shao J."/>
            <person name="Dally E.L."/>
            <person name="Zhao Y."/>
            <person name="Gasparich G.E."/>
            <person name="Gaynor B.J."/>
            <person name="Athey J.C."/>
            <person name="Harrison N.A."/>
            <person name="Donofrio N."/>
        </authorList>
    </citation>
    <scope>NUCLEOTIDE SEQUENCE [LARGE SCALE GENOMIC DNA]</scope>
    <source>
        <strain evidence="1 2">CR2-3x</strain>
    </source>
</reference>
<dbReference type="Proteomes" id="UP000062963">
    <property type="component" value="Chromosome"/>
</dbReference>
<protein>
    <submittedName>
        <fullName evidence="1">Uncharacterized protein</fullName>
    </submittedName>
</protein>
<dbReference type="EMBL" id="CP010899">
    <property type="protein sequence ID" value="ALA98475.1"/>
    <property type="molecule type" value="Genomic_DNA"/>
</dbReference>
<dbReference type="RefSeq" id="WP_053391482.1">
    <property type="nucleotide sequence ID" value="NZ_CP010899.1"/>
</dbReference>
<sequence>MVQKAPRLNKKYKGYVDKWLFEYGLNFEQITKISTDEWYKIMTDLHKKGIAKKLLLNVNLMRANRIYKNKLVNFIHKTPIKNIKIILYHIVWINFI</sequence>
<dbReference type="STRING" id="273035.SKUN_001618"/>
<accession>A0A0K2JIQ2</accession>
<keyword evidence="2" id="KW-1185">Reference proteome</keyword>
<organism evidence="1 2">
    <name type="scientific">Spiroplasma kunkelii CR2-3x</name>
    <dbReference type="NCBI Taxonomy" id="273035"/>
    <lineage>
        <taxon>Bacteria</taxon>
        <taxon>Bacillati</taxon>
        <taxon>Mycoplasmatota</taxon>
        <taxon>Mollicutes</taxon>
        <taxon>Entomoplasmatales</taxon>
        <taxon>Spiroplasmataceae</taxon>
        <taxon>Spiroplasma</taxon>
    </lineage>
</organism>
<evidence type="ECO:0000313" key="1">
    <source>
        <dbReference type="EMBL" id="ALA98475.1"/>
    </source>
</evidence>
<dbReference type="OrthoDB" id="9975961at2"/>
<gene>
    <name evidence="1" type="ORF">SKUN_001618</name>
</gene>
<evidence type="ECO:0000313" key="2">
    <source>
        <dbReference type="Proteomes" id="UP000062963"/>
    </source>
</evidence>
<dbReference type="PATRIC" id="fig|273035.7.peg.1995"/>
<proteinExistence type="predicted"/>
<dbReference type="AlphaFoldDB" id="A0A0K2JIQ2"/>